<comment type="caution">
    <text evidence="2">The sequence shown here is derived from an EMBL/GenBank/DDBJ whole genome shotgun (WGS) entry which is preliminary data.</text>
</comment>
<dbReference type="Proteomes" id="UP000465302">
    <property type="component" value="Unassembled WGS sequence"/>
</dbReference>
<accession>A0A2A7N1Z6</accession>
<reference evidence="2 3" key="1">
    <citation type="submission" date="2017-10" db="EMBL/GenBank/DDBJ databases">
        <title>The new phylogeny of genus Mycobacterium.</title>
        <authorList>
            <person name="Tortoli E."/>
            <person name="Trovato A."/>
            <person name="Cirillo D.M."/>
        </authorList>
    </citation>
    <scope>NUCLEOTIDE SEQUENCE [LARGE SCALE GENOMIC DNA]</scope>
    <source>
        <strain evidence="2 3">CCUG37673</strain>
    </source>
</reference>
<dbReference type="RefSeq" id="WP_097940923.1">
    <property type="nucleotide sequence ID" value="NZ_BLKS01000003.1"/>
</dbReference>
<dbReference type="Proteomes" id="UP000220914">
    <property type="component" value="Unassembled WGS sequence"/>
</dbReference>
<dbReference type="AlphaFoldDB" id="A0A2A7N1Z6"/>
<gene>
    <name evidence="2" type="ORF">CQY20_14990</name>
    <name evidence="1" type="ORF">MAGR_62810</name>
</gene>
<organism evidence="2 3">
    <name type="scientific">Mycolicibacterium agri</name>
    <name type="common">Mycobacterium agri</name>
    <dbReference type="NCBI Taxonomy" id="36811"/>
    <lineage>
        <taxon>Bacteria</taxon>
        <taxon>Bacillati</taxon>
        <taxon>Actinomycetota</taxon>
        <taxon>Actinomycetes</taxon>
        <taxon>Mycobacteriales</taxon>
        <taxon>Mycobacteriaceae</taxon>
        <taxon>Mycolicibacterium</taxon>
    </lineage>
</organism>
<evidence type="ECO:0000313" key="3">
    <source>
        <dbReference type="Proteomes" id="UP000220914"/>
    </source>
</evidence>
<protein>
    <submittedName>
        <fullName evidence="2">Polyketide cyclase / dehydrase and lipid transport</fullName>
    </submittedName>
</protein>
<dbReference type="Gene3D" id="3.30.530.20">
    <property type="match status" value="1"/>
</dbReference>
<dbReference type="EMBL" id="PDCP01000024">
    <property type="protein sequence ID" value="PEG37819.1"/>
    <property type="molecule type" value="Genomic_DNA"/>
</dbReference>
<dbReference type="OrthoDB" id="3681637at2"/>
<dbReference type="InterPro" id="IPR023393">
    <property type="entry name" value="START-like_dom_sf"/>
</dbReference>
<evidence type="ECO:0000313" key="1">
    <source>
        <dbReference type="EMBL" id="GFG54840.1"/>
    </source>
</evidence>
<reference evidence="1" key="3">
    <citation type="submission" date="2020-02" db="EMBL/GenBank/DDBJ databases">
        <authorList>
            <person name="Matsumoto Y."/>
            <person name="Motooka D."/>
            <person name="Nakamura S."/>
        </authorList>
    </citation>
    <scope>NUCLEOTIDE SEQUENCE</scope>
    <source>
        <strain evidence="1">JCM 6377</strain>
    </source>
</reference>
<reference evidence="1 4" key="2">
    <citation type="journal article" date="2019" name="Emerg. Microbes Infect.">
        <title>Comprehensive subspecies identification of 175 nontuberculous mycobacteria species based on 7547 genomic profiles.</title>
        <authorList>
            <person name="Matsumoto Y."/>
            <person name="Kinjo T."/>
            <person name="Motooka D."/>
            <person name="Nabeya D."/>
            <person name="Jung N."/>
            <person name="Uechi K."/>
            <person name="Horii T."/>
            <person name="Iida T."/>
            <person name="Fujita J."/>
            <person name="Nakamura S."/>
        </authorList>
    </citation>
    <scope>NUCLEOTIDE SEQUENCE [LARGE SCALE GENOMIC DNA]</scope>
    <source>
        <strain evidence="1 4">JCM 6377</strain>
    </source>
</reference>
<sequence length="142" mass="15423">MATIDVAVATDLAPQQAWKLASDLHRFDEWLTIFGGWRSEVPARIEEGAQVASCIKVKGFRNIIHWRVTGYQEPTLIEMKGTGRGGVRISLRIEVQDDAPGSKFAVHADLSGGLLSTGIGTLVAKVLRSEVRKSVANLAALR</sequence>
<dbReference type="SUPFAM" id="SSF55961">
    <property type="entry name" value="Bet v1-like"/>
    <property type="match status" value="1"/>
</dbReference>
<dbReference type="EMBL" id="BLKS01000003">
    <property type="protein sequence ID" value="GFG54840.1"/>
    <property type="molecule type" value="Genomic_DNA"/>
</dbReference>
<evidence type="ECO:0000313" key="4">
    <source>
        <dbReference type="Proteomes" id="UP000465302"/>
    </source>
</evidence>
<evidence type="ECO:0000313" key="2">
    <source>
        <dbReference type="EMBL" id="PEG37819.1"/>
    </source>
</evidence>
<dbReference type="InterPro" id="IPR019587">
    <property type="entry name" value="Polyketide_cyclase/dehydratase"/>
</dbReference>
<name>A0A2A7N1Z6_MYCAG</name>
<keyword evidence="3" id="KW-1185">Reference proteome</keyword>
<dbReference type="Pfam" id="PF10604">
    <property type="entry name" value="Polyketide_cyc2"/>
    <property type="match status" value="1"/>
</dbReference>
<proteinExistence type="predicted"/>